<reference evidence="1" key="1">
    <citation type="submission" date="2021-07" db="EMBL/GenBank/DDBJ databases">
        <title>Complete Genome Sequences of Mycobacterium farcinogenes Isolated from Clinical Specimens from Patients in Thailand.</title>
        <authorList>
            <person name="Sodsai P."/>
        </authorList>
    </citation>
    <scope>NUCLEOTIDE SEQUENCE</scope>
    <source>
        <strain evidence="1">BKK/CU-MFGFA-001</strain>
    </source>
</reference>
<dbReference type="EMBL" id="CP081673">
    <property type="protein sequence ID" value="QZH65049.1"/>
    <property type="molecule type" value="Genomic_DNA"/>
</dbReference>
<gene>
    <name evidence="1" type="ORF">K6L26_24075</name>
</gene>
<keyword evidence="2" id="KW-1185">Reference proteome</keyword>
<name>A0ACD1FD99_MYCFR</name>
<organism evidence="1 2">
    <name type="scientific">Mycolicibacterium farcinogenes</name>
    <name type="common">Mycobacterium farcinogenes</name>
    <dbReference type="NCBI Taxonomy" id="1802"/>
    <lineage>
        <taxon>Bacteria</taxon>
        <taxon>Bacillati</taxon>
        <taxon>Actinomycetota</taxon>
        <taxon>Actinomycetes</taxon>
        <taxon>Mycobacteriales</taxon>
        <taxon>Mycobacteriaceae</taxon>
        <taxon>Mycolicibacterium</taxon>
    </lineage>
</organism>
<proteinExistence type="predicted"/>
<accession>A0ACD1FD99</accession>
<dbReference type="Proteomes" id="UP000825598">
    <property type="component" value="Chromosome"/>
</dbReference>
<evidence type="ECO:0000313" key="1">
    <source>
        <dbReference type="EMBL" id="QZH65049.1"/>
    </source>
</evidence>
<protein>
    <submittedName>
        <fullName evidence="1">DUF732 domain-containing protein</fullName>
    </submittedName>
</protein>
<evidence type="ECO:0000313" key="2">
    <source>
        <dbReference type="Proteomes" id="UP000825598"/>
    </source>
</evidence>
<sequence>MSSNNVPKKSFTKTVATIGLIVLAVMVLKAIPKAEADPVGIDPTADRSFIAQIKTAGVPVADNEEAIVLALSGCEVLANDPSTGIVEAVGGILHNEPTLTRQQAAKFLGAGVKTYCPERANQLGLSGRS</sequence>